<name>A0A7K0C9Y0_9ACTN</name>
<dbReference type="AlphaFoldDB" id="A0A7K0C9Y0"/>
<comment type="caution">
    <text evidence="2">The sequence shown here is derived from an EMBL/GenBank/DDBJ whole genome shotgun (WGS) entry which is preliminary data.</text>
</comment>
<gene>
    <name evidence="2" type="ORF">SRB5_03000</name>
</gene>
<dbReference type="Proteomes" id="UP000466345">
    <property type="component" value="Unassembled WGS sequence"/>
</dbReference>
<feature type="chain" id="PRO_5029732537" evidence="1">
    <location>
        <begin position="33"/>
        <end position="112"/>
    </location>
</feature>
<dbReference type="EMBL" id="WEGJ01000001">
    <property type="protein sequence ID" value="MQY10193.1"/>
    <property type="molecule type" value="Genomic_DNA"/>
</dbReference>
<evidence type="ECO:0000313" key="3">
    <source>
        <dbReference type="Proteomes" id="UP000466345"/>
    </source>
</evidence>
<dbReference type="OrthoDB" id="4331313at2"/>
<organism evidence="2 3">
    <name type="scientific">Streptomyces smaragdinus</name>
    <dbReference type="NCBI Taxonomy" id="2585196"/>
    <lineage>
        <taxon>Bacteria</taxon>
        <taxon>Bacillati</taxon>
        <taxon>Actinomycetota</taxon>
        <taxon>Actinomycetes</taxon>
        <taxon>Kitasatosporales</taxon>
        <taxon>Streptomycetaceae</taxon>
        <taxon>Streptomyces</taxon>
    </lineage>
</organism>
<protein>
    <submittedName>
        <fullName evidence="2">Uncharacterized protein</fullName>
    </submittedName>
</protein>
<keyword evidence="3" id="KW-1185">Reference proteome</keyword>
<dbReference type="RefSeq" id="WP_153449541.1">
    <property type="nucleotide sequence ID" value="NZ_WEGJ01000001.1"/>
</dbReference>
<accession>A0A7K0C9Y0</accession>
<proteinExistence type="predicted"/>
<sequence length="112" mass="11791">MIKTKLAATVTAVAMAAGMGIIGMAAAPTASAQEELPTYRCEVVDLQDLPRATGYDCQAVGAPEQGPIFGEFRIQGWFGETVTCEVIRPFSGIAELPDQVTGFNCHVEEGGI</sequence>
<reference evidence="2 3" key="1">
    <citation type="submission" date="2019-10" db="EMBL/GenBank/DDBJ databases">
        <title>Streptomyces smaragdinus sp. nov. and Streptomyces fabii sp. nov., isolated from the gut of fungus growing-termite Macrotermes natalensis.</title>
        <authorList>
            <person name="Schwitalla J."/>
            <person name="Benndorf R."/>
            <person name="Martin K."/>
            <person name="De Beer W."/>
            <person name="Kaster A.-K."/>
            <person name="Vollmers J."/>
            <person name="Poulsen M."/>
            <person name="Beemelmanns C."/>
        </authorList>
    </citation>
    <scope>NUCLEOTIDE SEQUENCE [LARGE SCALE GENOMIC DNA]</scope>
    <source>
        <strain evidence="2 3">RB5</strain>
    </source>
</reference>
<evidence type="ECO:0000313" key="2">
    <source>
        <dbReference type="EMBL" id="MQY10193.1"/>
    </source>
</evidence>
<evidence type="ECO:0000256" key="1">
    <source>
        <dbReference type="SAM" id="SignalP"/>
    </source>
</evidence>
<feature type="signal peptide" evidence="1">
    <location>
        <begin position="1"/>
        <end position="32"/>
    </location>
</feature>
<keyword evidence="1" id="KW-0732">Signal</keyword>